<dbReference type="InterPro" id="IPR011008">
    <property type="entry name" value="Dimeric_a/b-barrel"/>
</dbReference>
<dbReference type="Proteomes" id="UP000516105">
    <property type="component" value="Chromosome"/>
</dbReference>
<protein>
    <submittedName>
        <fullName evidence="2">Antibiotic biosynthesis monooxygenase</fullName>
    </submittedName>
</protein>
<dbReference type="RefSeq" id="WP_187709312.1">
    <property type="nucleotide sequence ID" value="NZ_CP060782.1"/>
</dbReference>
<gene>
    <name evidence="2" type="ORF">H9L14_03980</name>
</gene>
<evidence type="ECO:0000313" key="3">
    <source>
        <dbReference type="Proteomes" id="UP000516105"/>
    </source>
</evidence>
<keyword evidence="2" id="KW-0503">Monooxygenase</keyword>
<proteinExistence type="predicted"/>
<keyword evidence="2" id="KW-0560">Oxidoreductase</keyword>
<dbReference type="SUPFAM" id="SSF54909">
    <property type="entry name" value="Dimeric alpha+beta barrel"/>
    <property type="match status" value="1"/>
</dbReference>
<sequence length="92" mass="10481">MTAFNTVRFNLKPGREQEFLDAHQKADRNWPGLRHANLIKTGDQSYCIIGEWDDMDSLANARPFMLQTLETFRDTLEGDTDPVSGPVVLEVK</sequence>
<reference evidence="2 3" key="1">
    <citation type="submission" date="2020-08" db="EMBL/GenBank/DDBJ databases">
        <title>Genome sequence of Sphingomonas sediminicola KACC 15039T.</title>
        <authorList>
            <person name="Hyun D.-W."/>
            <person name="Bae J.-W."/>
        </authorList>
    </citation>
    <scope>NUCLEOTIDE SEQUENCE [LARGE SCALE GENOMIC DNA]</scope>
    <source>
        <strain evidence="2 3">KACC 15039</strain>
    </source>
</reference>
<organism evidence="2 3">
    <name type="scientific">Sphingomonas sediminicola</name>
    <dbReference type="NCBI Taxonomy" id="386874"/>
    <lineage>
        <taxon>Bacteria</taxon>
        <taxon>Pseudomonadati</taxon>
        <taxon>Pseudomonadota</taxon>
        <taxon>Alphaproteobacteria</taxon>
        <taxon>Sphingomonadales</taxon>
        <taxon>Sphingomonadaceae</taxon>
        <taxon>Sphingomonas</taxon>
    </lineage>
</organism>
<keyword evidence="3" id="KW-1185">Reference proteome</keyword>
<dbReference type="EMBL" id="CP060782">
    <property type="protein sequence ID" value="QNP46359.1"/>
    <property type="molecule type" value="Genomic_DNA"/>
</dbReference>
<name>A0ABX6T9Y4_9SPHN</name>
<feature type="domain" description="ABM" evidence="1">
    <location>
        <begin position="6"/>
        <end position="60"/>
    </location>
</feature>
<evidence type="ECO:0000313" key="2">
    <source>
        <dbReference type="EMBL" id="QNP46359.1"/>
    </source>
</evidence>
<dbReference type="Pfam" id="PF03992">
    <property type="entry name" value="ABM"/>
    <property type="match status" value="1"/>
</dbReference>
<dbReference type="InterPro" id="IPR007138">
    <property type="entry name" value="ABM_dom"/>
</dbReference>
<accession>A0ABX6T9Y4</accession>
<dbReference type="GO" id="GO:0004497">
    <property type="term" value="F:monooxygenase activity"/>
    <property type="evidence" value="ECO:0007669"/>
    <property type="project" value="UniProtKB-KW"/>
</dbReference>
<evidence type="ECO:0000259" key="1">
    <source>
        <dbReference type="Pfam" id="PF03992"/>
    </source>
</evidence>